<evidence type="ECO:0000259" key="8">
    <source>
        <dbReference type="Pfam" id="PF04444"/>
    </source>
</evidence>
<dbReference type="InterPro" id="IPR007535">
    <property type="entry name" value="Catechol_dOase_N"/>
</dbReference>
<protein>
    <submittedName>
        <fullName evidence="9">Hydroxyquinol 1</fullName>
    </submittedName>
</protein>
<keyword evidence="5" id="KW-0560">Oxidoreductase</keyword>
<dbReference type="InterPro" id="IPR050770">
    <property type="entry name" value="Intradiol_RC_Dioxygenase"/>
</dbReference>
<reference evidence="9 10" key="1">
    <citation type="submission" date="2015-07" db="EMBL/GenBank/DDBJ databases">
        <title>The genome of the fungus Escovopsis weberi, a specialized disease agent of ant agriculture.</title>
        <authorList>
            <person name="de Man T.J."/>
            <person name="Stajich J.E."/>
            <person name="Kubicek C.P."/>
            <person name="Chenthamara K."/>
            <person name="Atanasova L."/>
            <person name="Druzhinina I.S."/>
            <person name="Birnbaum S."/>
            <person name="Barribeau S.M."/>
            <person name="Teiling C."/>
            <person name="Suen G."/>
            <person name="Currie C."/>
            <person name="Gerardo N.M."/>
        </authorList>
    </citation>
    <scope>NUCLEOTIDE SEQUENCE [LARGE SCALE GENOMIC DNA]</scope>
</reference>
<dbReference type="AlphaFoldDB" id="A0A0M8MZB6"/>
<accession>A0A0M8MZB6</accession>
<dbReference type="GO" id="GO:0018576">
    <property type="term" value="F:catechol 1,2-dioxygenase activity"/>
    <property type="evidence" value="ECO:0007669"/>
    <property type="project" value="InterPro"/>
</dbReference>
<keyword evidence="10" id="KW-1185">Reference proteome</keyword>
<evidence type="ECO:0000259" key="7">
    <source>
        <dbReference type="Pfam" id="PF00775"/>
    </source>
</evidence>
<feature type="domain" description="Catechol dioxygenase N-terminal" evidence="8">
    <location>
        <begin position="35"/>
        <end position="106"/>
    </location>
</feature>
<dbReference type="Gene3D" id="2.60.130.10">
    <property type="entry name" value="Aromatic compound dioxygenase"/>
    <property type="match status" value="1"/>
</dbReference>
<keyword evidence="6" id="KW-0408">Iron</keyword>
<evidence type="ECO:0000256" key="4">
    <source>
        <dbReference type="ARBA" id="ARBA00022964"/>
    </source>
</evidence>
<dbReference type="PANTHER" id="PTHR33711">
    <property type="entry name" value="DIOXYGENASE, PUTATIVE (AFU_ORTHOLOGUE AFUA_2G02910)-RELATED"/>
    <property type="match status" value="1"/>
</dbReference>
<dbReference type="Proteomes" id="UP000053831">
    <property type="component" value="Unassembled WGS sequence"/>
</dbReference>
<dbReference type="Pfam" id="PF04444">
    <property type="entry name" value="Dioxygenase_N"/>
    <property type="match status" value="1"/>
</dbReference>
<comment type="similarity">
    <text evidence="2">Belongs to the intradiol ring-cleavage dioxygenase family.</text>
</comment>
<evidence type="ECO:0000256" key="5">
    <source>
        <dbReference type="ARBA" id="ARBA00023002"/>
    </source>
</evidence>
<evidence type="ECO:0000256" key="6">
    <source>
        <dbReference type="ARBA" id="ARBA00023004"/>
    </source>
</evidence>
<keyword evidence="3" id="KW-0479">Metal-binding</keyword>
<feature type="domain" description="Intradiol ring-cleavage dioxygenases" evidence="7">
    <location>
        <begin position="132"/>
        <end position="294"/>
    </location>
</feature>
<dbReference type="GO" id="GO:0008199">
    <property type="term" value="F:ferric iron binding"/>
    <property type="evidence" value="ECO:0007669"/>
    <property type="project" value="InterPro"/>
</dbReference>
<gene>
    <name evidence="9" type="ORF">ESCO_001619</name>
</gene>
<dbReference type="Pfam" id="PF00775">
    <property type="entry name" value="Dioxygenase_C"/>
    <property type="match status" value="1"/>
</dbReference>
<dbReference type="STRING" id="150374.A0A0M8MZB6"/>
<evidence type="ECO:0000313" key="10">
    <source>
        <dbReference type="Proteomes" id="UP000053831"/>
    </source>
</evidence>
<comment type="cofactor">
    <cofactor evidence="1">
        <name>Fe(3+)</name>
        <dbReference type="ChEBI" id="CHEBI:29034"/>
    </cofactor>
</comment>
<evidence type="ECO:0000313" key="9">
    <source>
        <dbReference type="EMBL" id="KOS21858.1"/>
    </source>
</evidence>
<dbReference type="GO" id="GO:0009712">
    <property type="term" value="P:catechol-containing compound metabolic process"/>
    <property type="evidence" value="ECO:0007669"/>
    <property type="project" value="InterPro"/>
</dbReference>
<sequence length="332" mass="37708">MATSRGSFHGPPLLELTMENFTSNTIRMNTQGESRRARFLMERLITHVHDFIRETRLSTGEWRVILGFMSRCSRRSDQFRNELLLLSDILGISVLIDSIDHPKPPNCTEGNVMGPCFTLKSPEVPSGTKIGTDPQGQDMLVLCTVSDSAGRPLPGVKVDVWHTDSQGNYDMEYTDGMYTSERGVLTSDGEGKFWFKDIKPEGYTITEHGPVGDLLRKLKRHPWRPGHMHFMFQKQGYDKLVTNLYMKGDPFEGSDALMGVKESLIVNPVKIDKDTAKKYGVWDDFLILRYDFVLATVEEVEQLRDRNALDAMHRLGFGRVVLEDHLPVPDLD</sequence>
<evidence type="ECO:0000256" key="3">
    <source>
        <dbReference type="ARBA" id="ARBA00022723"/>
    </source>
</evidence>
<dbReference type="SUPFAM" id="SSF49482">
    <property type="entry name" value="Aromatic compound dioxygenase"/>
    <property type="match status" value="1"/>
</dbReference>
<organism evidence="9 10">
    <name type="scientific">Escovopsis weberi</name>
    <dbReference type="NCBI Taxonomy" id="150374"/>
    <lineage>
        <taxon>Eukaryota</taxon>
        <taxon>Fungi</taxon>
        <taxon>Dikarya</taxon>
        <taxon>Ascomycota</taxon>
        <taxon>Pezizomycotina</taxon>
        <taxon>Sordariomycetes</taxon>
        <taxon>Hypocreomycetidae</taxon>
        <taxon>Hypocreales</taxon>
        <taxon>Hypocreaceae</taxon>
        <taxon>Escovopsis</taxon>
    </lineage>
</organism>
<dbReference type="OrthoDB" id="5238185at2759"/>
<keyword evidence="4" id="KW-0223">Dioxygenase</keyword>
<dbReference type="InterPro" id="IPR000627">
    <property type="entry name" value="Intradiol_dOase_C"/>
</dbReference>
<dbReference type="EMBL" id="LGSR01000006">
    <property type="protein sequence ID" value="KOS21858.1"/>
    <property type="molecule type" value="Genomic_DNA"/>
</dbReference>
<evidence type="ECO:0000256" key="2">
    <source>
        <dbReference type="ARBA" id="ARBA00007825"/>
    </source>
</evidence>
<evidence type="ECO:0000256" key="1">
    <source>
        <dbReference type="ARBA" id="ARBA00001965"/>
    </source>
</evidence>
<comment type="caution">
    <text evidence="9">The sequence shown here is derived from an EMBL/GenBank/DDBJ whole genome shotgun (WGS) entry which is preliminary data.</text>
</comment>
<dbReference type="PANTHER" id="PTHR33711:SF7">
    <property type="entry name" value="INTRADIOL RING-CLEAVAGE DIOXYGENASES DOMAIN-CONTAINING PROTEIN-RELATED"/>
    <property type="match status" value="1"/>
</dbReference>
<name>A0A0M8MZB6_ESCWE</name>
<dbReference type="InterPro" id="IPR015889">
    <property type="entry name" value="Intradiol_dOase_core"/>
</dbReference>
<proteinExistence type="inferred from homology"/>